<sequence>MTGKDLFRLRLKHHLKFFRRLQRVAIDWAVIIYIILPILFVFFLHYNSWWSLEADWLHSVNEINLALVIGFLLLLGFQHSFLHQADVLYLWQKKSLIRKLIRYRLQYYLVISFIRTVILILILSPILLLYLEWGPIHIVLFGGVSYLLHNLANALMRDLKVYQYRWTRALSYVGLYAVGSSVLFISTTTLGSLCSLILLVSINIFYLNLASKLKPKFYKEIELDANQRSKLTHIILAQSTYVGAPEFLAESPSRTRKKPWLFPNSRKIFNGYLPESGYREVYFKSLLRNRNWVLLYVQIIGVGLFGILTFPNVFKVLFWVGMLMLTGNLLKSYWGKVMTHRFIDLFNWKKMNMQPVAKQSFLLGMAPAWLILSVALGFKTLGIWGILFIPLIGCVLSRIIVRYIVSKI</sequence>
<feature type="transmembrane region" description="Helical" evidence="1">
    <location>
        <begin position="382"/>
        <end position="405"/>
    </location>
</feature>
<dbReference type="InterPro" id="IPR010288">
    <property type="entry name" value="EcsB_ABC"/>
</dbReference>
<dbReference type="Pfam" id="PF05975">
    <property type="entry name" value="EcsB"/>
    <property type="match status" value="1"/>
</dbReference>
<feature type="transmembrane region" description="Helical" evidence="1">
    <location>
        <begin position="105"/>
        <end position="130"/>
    </location>
</feature>
<keyword evidence="1" id="KW-0812">Transmembrane</keyword>
<dbReference type="EMBL" id="SOPW01000005">
    <property type="protein sequence ID" value="TFB22935.1"/>
    <property type="molecule type" value="Genomic_DNA"/>
</dbReference>
<keyword evidence="1" id="KW-1133">Transmembrane helix</keyword>
<organism evidence="2 3">
    <name type="scientific">Filobacillus milosensis</name>
    <dbReference type="NCBI Taxonomy" id="94137"/>
    <lineage>
        <taxon>Bacteria</taxon>
        <taxon>Bacillati</taxon>
        <taxon>Bacillota</taxon>
        <taxon>Bacilli</taxon>
        <taxon>Bacillales</taxon>
        <taxon>Bacillaceae</taxon>
        <taxon>Filobacillus</taxon>
    </lineage>
</organism>
<feature type="transmembrane region" description="Helical" evidence="1">
    <location>
        <begin position="356"/>
        <end position="376"/>
    </location>
</feature>
<evidence type="ECO:0000313" key="3">
    <source>
        <dbReference type="Proteomes" id="UP000297975"/>
    </source>
</evidence>
<comment type="caution">
    <text evidence="2">The sequence shown here is derived from an EMBL/GenBank/DDBJ whole genome shotgun (WGS) entry which is preliminary data.</text>
</comment>
<dbReference type="AlphaFoldDB" id="A0A4Y8INB4"/>
<feature type="transmembrane region" description="Helical" evidence="1">
    <location>
        <begin position="63"/>
        <end position="84"/>
    </location>
</feature>
<reference evidence="2 3" key="1">
    <citation type="submission" date="2019-03" db="EMBL/GenBank/DDBJ databases">
        <authorList>
            <person name="He R.-H."/>
        </authorList>
    </citation>
    <scope>NUCLEOTIDE SEQUENCE [LARGE SCALE GENOMIC DNA]</scope>
    <source>
        <strain evidence="3">SH 714</strain>
    </source>
</reference>
<dbReference type="GO" id="GO:0016020">
    <property type="term" value="C:membrane"/>
    <property type="evidence" value="ECO:0007669"/>
    <property type="project" value="InterPro"/>
</dbReference>
<evidence type="ECO:0000313" key="2">
    <source>
        <dbReference type="EMBL" id="TFB22935.1"/>
    </source>
</evidence>
<dbReference type="Proteomes" id="UP000297975">
    <property type="component" value="Unassembled WGS sequence"/>
</dbReference>
<keyword evidence="3" id="KW-1185">Reference proteome</keyword>
<accession>A0A4Y8INB4</accession>
<feature type="transmembrane region" description="Helical" evidence="1">
    <location>
        <begin position="190"/>
        <end position="209"/>
    </location>
</feature>
<keyword evidence="1" id="KW-0472">Membrane</keyword>
<feature type="transmembrane region" description="Helical" evidence="1">
    <location>
        <begin position="292"/>
        <end position="310"/>
    </location>
</feature>
<name>A0A4Y8INB4_9BACI</name>
<evidence type="ECO:0000256" key="1">
    <source>
        <dbReference type="SAM" id="Phobius"/>
    </source>
</evidence>
<feature type="transmembrane region" description="Helical" evidence="1">
    <location>
        <begin position="166"/>
        <end position="184"/>
    </location>
</feature>
<gene>
    <name evidence="2" type="ORF">E3U55_06755</name>
</gene>
<protein>
    <submittedName>
        <fullName evidence="2">Uncharacterized protein</fullName>
    </submittedName>
</protein>
<dbReference type="RefSeq" id="WP_134339666.1">
    <property type="nucleotide sequence ID" value="NZ_SOPW01000005.1"/>
</dbReference>
<feature type="transmembrane region" description="Helical" evidence="1">
    <location>
        <begin position="316"/>
        <end position="335"/>
    </location>
</feature>
<dbReference type="OrthoDB" id="2448479at2"/>
<feature type="transmembrane region" description="Helical" evidence="1">
    <location>
        <begin position="21"/>
        <end position="43"/>
    </location>
</feature>
<feature type="transmembrane region" description="Helical" evidence="1">
    <location>
        <begin position="136"/>
        <end position="154"/>
    </location>
</feature>
<proteinExistence type="predicted"/>